<gene>
    <name evidence="2" type="ORF">B0I36DRAFT_356384</name>
</gene>
<keyword evidence="3" id="KW-1185">Reference proteome</keyword>
<evidence type="ECO:0000313" key="3">
    <source>
        <dbReference type="Proteomes" id="UP000756346"/>
    </source>
</evidence>
<protein>
    <submittedName>
        <fullName evidence="2">Uncharacterized protein</fullName>
    </submittedName>
</protein>
<reference evidence="2" key="1">
    <citation type="journal article" date="2021" name="Nat. Commun.">
        <title>Genetic determinants of endophytism in the Arabidopsis root mycobiome.</title>
        <authorList>
            <person name="Mesny F."/>
            <person name="Miyauchi S."/>
            <person name="Thiergart T."/>
            <person name="Pickel B."/>
            <person name="Atanasova L."/>
            <person name="Karlsson M."/>
            <person name="Huettel B."/>
            <person name="Barry K.W."/>
            <person name="Haridas S."/>
            <person name="Chen C."/>
            <person name="Bauer D."/>
            <person name="Andreopoulos W."/>
            <person name="Pangilinan J."/>
            <person name="LaButti K."/>
            <person name="Riley R."/>
            <person name="Lipzen A."/>
            <person name="Clum A."/>
            <person name="Drula E."/>
            <person name="Henrissat B."/>
            <person name="Kohler A."/>
            <person name="Grigoriev I.V."/>
            <person name="Martin F.M."/>
            <person name="Hacquard S."/>
        </authorList>
    </citation>
    <scope>NUCLEOTIDE SEQUENCE</scope>
    <source>
        <strain evidence="2">MPI-CAGE-CH-0230</strain>
    </source>
</reference>
<evidence type="ECO:0000313" key="2">
    <source>
        <dbReference type="EMBL" id="KAH7010759.1"/>
    </source>
</evidence>
<feature type="region of interest" description="Disordered" evidence="1">
    <location>
        <begin position="1"/>
        <end position="20"/>
    </location>
</feature>
<accession>A0A9P9BKP6</accession>
<dbReference type="AlphaFoldDB" id="A0A9P9BKP6"/>
<organism evidence="2 3">
    <name type="scientific">Microdochium trichocladiopsis</name>
    <dbReference type="NCBI Taxonomy" id="1682393"/>
    <lineage>
        <taxon>Eukaryota</taxon>
        <taxon>Fungi</taxon>
        <taxon>Dikarya</taxon>
        <taxon>Ascomycota</taxon>
        <taxon>Pezizomycotina</taxon>
        <taxon>Sordariomycetes</taxon>
        <taxon>Xylariomycetidae</taxon>
        <taxon>Xylariales</taxon>
        <taxon>Microdochiaceae</taxon>
        <taxon>Microdochium</taxon>
    </lineage>
</organism>
<dbReference type="OrthoDB" id="3182339at2759"/>
<dbReference type="EMBL" id="JAGTJQ010000016">
    <property type="protein sequence ID" value="KAH7010759.1"/>
    <property type="molecule type" value="Genomic_DNA"/>
</dbReference>
<proteinExistence type="predicted"/>
<name>A0A9P9BKP6_9PEZI</name>
<evidence type="ECO:0000256" key="1">
    <source>
        <dbReference type="SAM" id="MobiDB-lite"/>
    </source>
</evidence>
<dbReference type="Proteomes" id="UP000756346">
    <property type="component" value="Unassembled WGS sequence"/>
</dbReference>
<dbReference type="RefSeq" id="XP_046004244.1">
    <property type="nucleotide sequence ID" value="XM_046157624.1"/>
</dbReference>
<sequence>MVEAIRDGDEGQPCQSRGLFPPALYSSKTLTLDRDSQVPTPLSSPLSAFRLRRGLVKDRLVQACMRMRELGRGQSVDFCVPEEIQRKSNRLMGLRNFTQKLCVSDVLAWSISETWRCARRNTALWANQRRRHESHSQLWAQARGDKLTGAVMHGNQPSDLAFTEDLAEEFLEDEAQLLETRLLETRYRPVSQTDTSTASAKLTLSKTQRLISQRCQDLDATSASSSAILLE</sequence>
<comment type="caution">
    <text evidence="2">The sequence shown here is derived from an EMBL/GenBank/DDBJ whole genome shotgun (WGS) entry which is preliminary data.</text>
</comment>
<dbReference type="GeneID" id="70187170"/>